<dbReference type="PROSITE" id="PS01175">
    <property type="entry name" value="RIBONUCLEASE_II"/>
    <property type="match status" value="1"/>
</dbReference>
<evidence type="ECO:0000313" key="10">
    <source>
        <dbReference type="EMBL" id="MCY1720599.1"/>
    </source>
</evidence>
<dbReference type="RefSeq" id="WP_343332933.1">
    <property type="nucleotide sequence ID" value="NZ_JAPOHD010000020.1"/>
</dbReference>
<dbReference type="InterPro" id="IPR040476">
    <property type="entry name" value="CSD2"/>
</dbReference>
<evidence type="ECO:0000259" key="9">
    <source>
        <dbReference type="PROSITE" id="PS50126"/>
    </source>
</evidence>
<dbReference type="Pfam" id="PF08206">
    <property type="entry name" value="OB_RNB"/>
    <property type="match status" value="1"/>
</dbReference>
<evidence type="ECO:0000256" key="5">
    <source>
        <dbReference type="ARBA" id="ARBA00022801"/>
    </source>
</evidence>
<evidence type="ECO:0000313" key="11">
    <source>
        <dbReference type="Proteomes" id="UP001145087"/>
    </source>
</evidence>
<evidence type="ECO:0000256" key="1">
    <source>
        <dbReference type="ARBA" id="ARBA00001849"/>
    </source>
</evidence>
<feature type="domain" description="S1 motif" evidence="9">
    <location>
        <begin position="635"/>
        <end position="715"/>
    </location>
</feature>
<dbReference type="NCBIfam" id="TIGR00358">
    <property type="entry name" value="3_prime_RNase"/>
    <property type="match status" value="1"/>
</dbReference>
<proteinExistence type="inferred from homology"/>
<dbReference type="InterPro" id="IPR012340">
    <property type="entry name" value="NA-bd_OB-fold"/>
</dbReference>
<dbReference type="Pfam" id="PF17876">
    <property type="entry name" value="CSD2"/>
    <property type="match status" value="1"/>
</dbReference>
<evidence type="ECO:0000256" key="3">
    <source>
        <dbReference type="ARBA" id="ARBA00022490"/>
    </source>
</evidence>
<dbReference type="InterPro" id="IPR001900">
    <property type="entry name" value="RNase_II/R"/>
</dbReference>
<dbReference type="SMART" id="SM00316">
    <property type="entry name" value="S1"/>
    <property type="match status" value="1"/>
</dbReference>
<protein>
    <recommendedName>
        <fullName evidence="8">Ribonuclease R</fullName>
        <shortName evidence="8">RNase R</shortName>
        <ecNumber evidence="8">3.1.13.1</ecNumber>
    </recommendedName>
</protein>
<dbReference type="SMART" id="SM00955">
    <property type="entry name" value="RNB"/>
    <property type="match status" value="1"/>
</dbReference>
<name>A0A9X3J4M5_9BACT</name>
<dbReference type="PANTHER" id="PTHR23355">
    <property type="entry name" value="RIBONUCLEASE"/>
    <property type="match status" value="1"/>
</dbReference>
<gene>
    <name evidence="8 10" type="primary">rnr</name>
    <name evidence="10" type="ORF">OU798_09615</name>
</gene>
<dbReference type="SUPFAM" id="SSF50249">
    <property type="entry name" value="Nucleic acid-binding proteins"/>
    <property type="match status" value="3"/>
</dbReference>
<dbReference type="Pfam" id="PF00575">
    <property type="entry name" value="S1"/>
    <property type="match status" value="1"/>
</dbReference>
<dbReference type="InterPro" id="IPR003029">
    <property type="entry name" value="S1_domain"/>
</dbReference>
<reference evidence="10" key="1">
    <citation type="submission" date="2022-11" db="EMBL/GenBank/DDBJ databases">
        <title>Marilongibacter aestuarii gen. nov., sp. nov., isolated from tidal flat sediment.</title>
        <authorList>
            <person name="Jiayan W."/>
        </authorList>
    </citation>
    <scope>NUCLEOTIDE SEQUENCE</scope>
    <source>
        <strain evidence="10">Z1-6</strain>
    </source>
</reference>
<comment type="caution">
    <text evidence="10">The sequence shown here is derived from an EMBL/GenBank/DDBJ whole genome shotgun (WGS) entry which is preliminary data.</text>
</comment>
<evidence type="ECO:0000256" key="8">
    <source>
        <dbReference type="HAMAP-Rule" id="MF_01895"/>
    </source>
</evidence>
<dbReference type="PROSITE" id="PS50126">
    <property type="entry name" value="S1"/>
    <property type="match status" value="1"/>
</dbReference>
<dbReference type="EMBL" id="JAPOHD010000020">
    <property type="protein sequence ID" value="MCY1720599.1"/>
    <property type="molecule type" value="Genomic_DNA"/>
</dbReference>
<dbReference type="InterPro" id="IPR004476">
    <property type="entry name" value="RNase_II/RNase_R"/>
</dbReference>
<dbReference type="Gene3D" id="2.40.50.140">
    <property type="entry name" value="Nucleic acid-binding proteins"/>
    <property type="match status" value="3"/>
</dbReference>
<keyword evidence="6 8" id="KW-0269">Exonuclease</keyword>
<dbReference type="AlphaFoldDB" id="A0A9X3J4M5"/>
<sequence length="720" mass="81872">MVKKKKKKFRQKKQSGTYNKKKLKSAILSILYETPGKTINYRQISGMIGIQDPETRKLINVVLIELAEDGSLDQISRGKYKLKAKTGTATGIVEMQPKGFAYVNSDELDQPVLISSSNLNHAMSGDKVRIHVYARRKKHDLEGEVTEILERAKTVFVGTIQVSRNFAFLIPTGKVGFDIFIPKEKLNGAKDGQKVIAEIIDWPAKARSPFGEVLEVLGDTGDNDAEMHAILAEFELPHIFPANVDKAAEKIPLEIPEEEIKLRRDMRKTTTFTIDPIDAKDFDDALSLKKLSNGNWEIGVHIADVTHYVRPNTIIETEAQNRATSVYLVDRVVPMLPERLSNGVCSLRPNEDKLCFSAVFEMTENATLKKQWFGKTVIHSDRRFTYEEAQEVIETGEGDFSSEILTLNDLAIKLRDERFGSGSIAFDRVEIKFEIDDKGKPLSVYFKEAKESNKLIEEFMLLANKKVAEFVGKTPEKKTPKTFVYRIHDKPDPDKLVAFNTFIKRFGHDIQLSTPRAIATSLNKLLKDVQGKSEQNVVETLAIRSMAKAAYSTRNIGHYGLSFDYYSHFTSPIRRYPDMMVHRLLEKYLSGGRSANEQKYEDLCKHSSDMEAKAANAERASIKYKQVEFMQDHIGKIYPGTISGVTDWGIYVELENKIEGMIPIAELDDDFYIFDEKNYALVGRHSHNTYQLGEKINVKVWRTNLERKQLDFRLSKAETP</sequence>
<dbReference type="Proteomes" id="UP001145087">
    <property type="component" value="Unassembled WGS sequence"/>
</dbReference>
<dbReference type="InterPro" id="IPR011805">
    <property type="entry name" value="RNase_R"/>
</dbReference>
<dbReference type="GO" id="GO:0006402">
    <property type="term" value="P:mRNA catabolic process"/>
    <property type="evidence" value="ECO:0007669"/>
    <property type="project" value="TreeGrafter"/>
</dbReference>
<dbReference type="InterPro" id="IPR013223">
    <property type="entry name" value="RNase_B_OB_dom"/>
</dbReference>
<evidence type="ECO:0000256" key="6">
    <source>
        <dbReference type="ARBA" id="ARBA00022839"/>
    </source>
</evidence>
<dbReference type="InterPro" id="IPR011129">
    <property type="entry name" value="CSD"/>
</dbReference>
<keyword evidence="3 8" id="KW-0963">Cytoplasm</keyword>
<dbReference type="NCBIfam" id="TIGR02063">
    <property type="entry name" value="RNase_R"/>
    <property type="match status" value="1"/>
</dbReference>
<dbReference type="SMART" id="SM00357">
    <property type="entry name" value="CSP"/>
    <property type="match status" value="2"/>
</dbReference>
<dbReference type="InterPro" id="IPR050180">
    <property type="entry name" value="RNR_Ribonuclease"/>
</dbReference>
<dbReference type="GO" id="GO:0003723">
    <property type="term" value="F:RNA binding"/>
    <property type="evidence" value="ECO:0007669"/>
    <property type="project" value="UniProtKB-UniRule"/>
</dbReference>
<dbReference type="GO" id="GO:0005829">
    <property type="term" value="C:cytosol"/>
    <property type="evidence" value="ECO:0007669"/>
    <property type="project" value="UniProtKB-ARBA"/>
</dbReference>
<dbReference type="GO" id="GO:0008859">
    <property type="term" value="F:exoribonuclease II activity"/>
    <property type="evidence" value="ECO:0007669"/>
    <property type="project" value="UniProtKB-UniRule"/>
</dbReference>
<organism evidence="10 11">
    <name type="scientific">Draconibacterium aestuarii</name>
    <dbReference type="NCBI Taxonomy" id="2998507"/>
    <lineage>
        <taxon>Bacteria</taxon>
        <taxon>Pseudomonadati</taxon>
        <taxon>Bacteroidota</taxon>
        <taxon>Bacteroidia</taxon>
        <taxon>Marinilabiliales</taxon>
        <taxon>Prolixibacteraceae</taxon>
        <taxon>Draconibacterium</taxon>
    </lineage>
</organism>
<dbReference type="Pfam" id="PF00773">
    <property type="entry name" value="RNB"/>
    <property type="match status" value="1"/>
</dbReference>
<dbReference type="CDD" id="cd04471">
    <property type="entry name" value="S1_RNase_R"/>
    <property type="match status" value="1"/>
</dbReference>
<accession>A0A9X3J4M5</accession>
<keyword evidence="11" id="KW-1185">Reference proteome</keyword>
<keyword evidence="7 8" id="KW-0694">RNA-binding</keyword>
<comment type="catalytic activity">
    <reaction evidence="1 8">
        <text>Exonucleolytic cleavage in the 3'- to 5'-direction to yield nucleoside 5'-phosphates.</text>
        <dbReference type="EC" id="3.1.13.1"/>
    </reaction>
</comment>
<dbReference type="HAMAP" id="MF_01895">
    <property type="entry name" value="RNase_R"/>
    <property type="match status" value="1"/>
</dbReference>
<keyword evidence="4 8" id="KW-0540">Nuclease</keyword>
<evidence type="ECO:0000256" key="4">
    <source>
        <dbReference type="ARBA" id="ARBA00022722"/>
    </source>
</evidence>
<dbReference type="EC" id="3.1.13.1" evidence="8"/>
<comment type="similarity">
    <text evidence="8">Belongs to the RNR ribonuclease family. RNase R subfamily.</text>
</comment>
<dbReference type="PANTHER" id="PTHR23355:SF9">
    <property type="entry name" value="DIS3-LIKE EXONUCLEASE 2"/>
    <property type="match status" value="1"/>
</dbReference>
<dbReference type="InterPro" id="IPR022966">
    <property type="entry name" value="RNase_II/R_CS"/>
</dbReference>
<evidence type="ECO:0000256" key="2">
    <source>
        <dbReference type="ARBA" id="ARBA00004496"/>
    </source>
</evidence>
<keyword evidence="5 8" id="KW-0378">Hydrolase</keyword>
<comment type="function">
    <text evidence="8">3'-5' exoribonuclease that releases 5'-nucleoside monophosphates and is involved in maturation of structured RNAs.</text>
</comment>
<evidence type="ECO:0000256" key="7">
    <source>
        <dbReference type="ARBA" id="ARBA00022884"/>
    </source>
</evidence>
<comment type="subcellular location">
    <subcellularLocation>
        <location evidence="2 8">Cytoplasm</location>
    </subcellularLocation>
</comment>